<protein>
    <submittedName>
        <fullName evidence="1">Uncharacterized protein</fullName>
    </submittedName>
</protein>
<organism evidence="1">
    <name type="scientific">Streptomyces sp. NBC_00049</name>
    <dbReference type="NCBI Taxonomy" id="2903617"/>
    <lineage>
        <taxon>Bacteria</taxon>
        <taxon>Bacillati</taxon>
        <taxon>Actinomycetota</taxon>
        <taxon>Actinomycetes</taxon>
        <taxon>Kitasatosporales</taxon>
        <taxon>Streptomycetaceae</taxon>
        <taxon>Streptomyces</taxon>
    </lineage>
</organism>
<accession>A0AAU2JU70</accession>
<proteinExistence type="predicted"/>
<evidence type="ECO:0000313" key="1">
    <source>
        <dbReference type="EMBL" id="WTU75017.1"/>
    </source>
</evidence>
<dbReference type="AlphaFoldDB" id="A0AAU2JU70"/>
<sequence>MRVIRASLAGIPRGPAQDSALALVSDLIWAHTTPSHGLEHLRAKASDEGMDVYLFLRAASEAAALDQAQTILTSAHEPLVRHGYRATAATHR</sequence>
<reference evidence="1" key="1">
    <citation type="submission" date="2022-10" db="EMBL/GenBank/DDBJ databases">
        <title>The complete genomes of actinobacterial strains from the NBC collection.</title>
        <authorList>
            <person name="Joergensen T.S."/>
            <person name="Alvarez Arevalo M."/>
            <person name="Sterndorff E.B."/>
            <person name="Faurdal D."/>
            <person name="Vuksanovic O."/>
            <person name="Mourched A.-S."/>
            <person name="Charusanti P."/>
            <person name="Shaw S."/>
            <person name="Blin K."/>
            <person name="Weber T."/>
        </authorList>
    </citation>
    <scope>NUCLEOTIDE SEQUENCE</scope>
    <source>
        <strain evidence="1">NBC_00049</strain>
    </source>
</reference>
<name>A0AAU2JU70_9ACTN</name>
<dbReference type="EMBL" id="CP108264">
    <property type="protein sequence ID" value="WTU75017.1"/>
    <property type="molecule type" value="Genomic_DNA"/>
</dbReference>
<gene>
    <name evidence="1" type="ORF">OG327_17800</name>
</gene>